<reference evidence="2 3" key="1">
    <citation type="submission" date="2024-02" db="EMBL/GenBank/DDBJ databases">
        <authorList>
            <person name="Vignale AGUSTIN F."/>
            <person name="Sosa J E."/>
            <person name="Modenutti C."/>
        </authorList>
    </citation>
    <scope>NUCLEOTIDE SEQUENCE [LARGE SCALE GENOMIC DNA]</scope>
</reference>
<feature type="region of interest" description="Disordered" evidence="1">
    <location>
        <begin position="1"/>
        <end position="46"/>
    </location>
</feature>
<protein>
    <submittedName>
        <fullName evidence="2">Uncharacterized protein</fullName>
    </submittedName>
</protein>
<keyword evidence="3" id="KW-1185">Reference proteome</keyword>
<comment type="caution">
    <text evidence="2">The sequence shown here is derived from an EMBL/GenBank/DDBJ whole genome shotgun (WGS) entry which is preliminary data.</text>
</comment>
<evidence type="ECO:0000313" key="3">
    <source>
        <dbReference type="Proteomes" id="UP001642360"/>
    </source>
</evidence>
<dbReference type="Proteomes" id="UP001642360">
    <property type="component" value="Unassembled WGS sequence"/>
</dbReference>
<gene>
    <name evidence="2" type="ORF">ILEXP_LOCUS37581</name>
</gene>
<dbReference type="AlphaFoldDB" id="A0ABC8TK99"/>
<evidence type="ECO:0000256" key="1">
    <source>
        <dbReference type="SAM" id="MobiDB-lite"/>
    </source>
</evidence>
<evidence type="ECO:0000313" key="2">
    <source>
        <dbReference type="EMBL" id="CAK9168241.1"/>
    </source>
</evidence>
<sequence length="128" mass="14148">MKRKKNCSDPPSSYSKNKCNHPSSIDSTVDPTFFNPIDPTVNHPPSSSNLICNEDIFFFNKNRKQWCENCFNYRPLLLEMPQVENEVEADDDEAQAQDVPNSSTTGVPNSSTAGVPNSSTTGLPPDPL</sequence>
<name>A0ABC8TK99_9AQUA</name>
<dbReference type="EMBL" id="CAUOFW020005044">
    <property type="protein sequence ID" value="CAK9168241.1"/>
    <property type="molecule type" value="Genomic_DNA"/>
</dbReference>
<feature type="compositionally biased region" description="Polar residues" evidence="1">
    <location>
        <begin position="100"/>
        <end position="122"/>
    </location>
</feature>
<proteinExistence type="predicted"/>
<organism evidence="2 3">
    <name type="scientific">Ilex paraguariensis</name>
    <name type="common">yerba mate</name>
    <dbReference type="NCBI Taxonomy" id="185542"/>
    <lineage>
        <taxon>Eukaryota</taxon>
        <taxon>Viridiplantae</taxon>
        <taxon>Streptophyta</taxon>
        <taxon>Embryophyta</taxon>
        <taxon>Tracheophyta</taxon>
        <taxon>Spermatophyta</taxon>
        <taxon>Magnoliopsida</taxon>
        <taxon>eudicotyledons</taxon>
        <taxon>Gunneridae</taxon>
        <taxon>Pentapetalae</taxon>
        <taxon>asterids</taxon>
        <taxon>campanulids</taxon>
        <taxon>Aquifoliales</taxon>
        <taxon>Aquifoliaceae</taxon>
        <taxon>Ilex</taxon>
    </lineage>
</organism>
<accession>A0ABC8TK99</accession>
<feature type="region of interest" description="Disordered" evidence="1">
    <location>
        <begin position="84"/>
        <end position="128"/>
    </location>
</feature>
<feature type="compositionally biased region" description="Acidic residues" evidence="1">
    <location>
        <begin position="85"/>
        <end position="95"/>
    </location>
</feature>
<feature type="compositionally biased region" description="Polar residues" evidence="1">
    <location>
        <begin position="9"/>
        <end position="30"/>
    </location>
</feature>